<keyword evidence="4" id="KW-0238">DNA-binding</keyword>
<dbReference type="InterPro" id="IPR013324">
    <property type="entry name" value="RNA_pol_sigma_r3/r4-like"/>
</dbReference>
<keyword evidence="2" id="KW-0805">Transcription regulation</keyword>
<dbReference type="PRINTS" id="PR00046">
    <property type="entry name" value="SIGMA70FCT"/>
</dbReference>
<evidence type="ECO:0000256" key="1">
    <source>
        <dbReference type="ARBA" id="ARBA00007788"/>
    </source>
</evidence>
<dbReference type="NCBIfam" id="TIGR02937">
    <property type="entry name" value="sigma70-ECF"/>
    <property type="match status" value="1"/>
</dbReference>
<evidence type="ECO:0000313" key="9">
    <source>
        <dbReference type="EMBL" id="MFB9150270.1"/>
    </source>
</evidence>
<comment type="caution">
    <text evidence="9">The sequence shown here is derived from an EMBL/GenBank/DDBJ whole genome shotgun (WGS) entry which is preliminary data.</text>
</comment>
<dbReference type="InterPro" id="IPR013325">
    <property type="entry name" value="RNA_pol_sigma_r2"/>
</dbReference>
<keyword evidence="5" id="KW-0804">Transcription</keyword>
<sequence length="290" mass="32204">MNKPHFPSRSPRAAGAARAAGPAMLSREEEARLARAWRERGDVAARNRLVTAFTPLVQAMVARFTKGRAQDDPDLMQQAHIGLMRAADGFDPDRGIRFATYAAWWVRAELQDYRLLNWSLVRRGRSAKARQAFYRLGQIETSLPRRPGEDPVARDARVATALGVDSKVLGEMRRQFGHADSSLHGPVGEDGTEAMDLLPDPDTDVEADVAARHDRARLRAAMIGHFGALPDRERHIVVSNVLADPPLTLQELGEIHGVSRERVRQLRDRGLERLRAAMGDDAARGALMEF</sequence>
<accession>A0ABV5I0Q0</accession>
<dbReference type="EMBL" id="JBHMEC010000017">
    <property type="protein sequence ID" value="MFB9150270.1"/>
    <property type="molecule type" value="Genomic_DNA"/>
</dbReference>
<feature type="domain" description="RNA polymerase sigma-70 region 4" evidence="8">
    <location>
        <begin position="228"/>
        <end position="276"/>
    </location>
</feature>
<feature type="domain" description="RNA polymerase sigma-70 region 2" evidence="7">
    <location>
        <begin position="49"/>
        <end position="114"/>
    </location>
</feature>
<dbReference type="SUPFAM" id="SSF88659">
    <property type="entry name" value="Sigma3 and sigma4 domains of RNA polymerase sigma factors"/>
    <property type="match status" value="1"/>
</dbReference>
<keyword evidence="10" id="KW-1185">Reference proteome</keyword>
<dbReference type="InterPro" id="IPR014284">
    <property type="entry name" value="RNA_pol_sigma-70_dom"/>
</dbReference>
<comment type="similarity">
    <text evidence="1">Belongs to the sigma-70 factor family.</text>
</comment>
<dbReference type="Pfam" id="PF04545">
    <property type="entry name" value="Sigma70_r4"/>
    <property type="match status" value="1"/>
</dbReference>
<protein>
    <submittedName>
        <fullName evidence="9">Sigma-70 family RNA polymerase sigma factor</fullName>
    </submittedName>
</protein>
<keyword evidence="3" id="KW-0731">Sigma factor</keyword>
<dbReference type="InterPro" id="IPR007627">
    <property type="entry name" value="RNA_pol_sigma70_r2"/>
</dbReference>
<dbReference type="SUPFAM" id="SSF88946">
    <property type="entry name" value="Sigma2 domain of RNA polymerase sigma factors"/>
    <property type="match status" value="1"/>
</dbReference>
<proteinExistence type="inferred from homology"/>
<organism evidence="9 10">
    <name type="scientific">Roseovarius ramblicola</name>
    <dbReference type="NCBI Taxonomy" id="2022336"/>
    <lineage>
        <taxon>Bacteria</taxon>
        <taxon>Pseudomonadati</taxon>
        <taxon>Pseudomonadota</taxon>
        <taxon>Alphaproteobacteria</taxon>
        <taxon>Rhodobacterales</taxon>
        <taxon>Roseobacteraceae</taxon>
        <taxon>Roseovarius</taxon>
    </lineage>
</organism>
<evidence type="ECO:0000256" key="4">
    <source>
        <dbReference type="ARBA" id="ARBA00023125"/>
    </source>
</evidence>
<dbReference type="RefSeq" id="WP_377069813.1">
    <property type="nucleotide sequence ID" value="NZ_JBHMEC010000017.1"/>
</dbReference>
<gene>
    <name evidence="9" type="ORF">ACFFU4_10980</name>
</gene>
<dbReference type="InterPro" id="IPR050813">
    <property type="entry name" value="Sigma-70_Factor"/>
</dbReference>
<evidence type="ECO:0000259" key="7">
    <source>
        <dbReference type="Pfam" id="PF04542"/>
    </source>
</evidence>
<dbReference type="InterPro" id="IPR007630">
    <property type="entry name" value="RNA_pol_sigma70_r4"/>
</dbReference>
<dbReference type="Gene3D" id="1.20.120.1810">
    <property type="match status" value="1"/>
</dbReference>
<evidence type="ECO:0000256" key="2">
    <source>
        <dbReference type="ARBA" id="ARBA00023015"/>
    </source>
</evidence>
<evidence type="ECO:0000259" key="8">
    <source>
        <dbReference type="Pfam" id="PF04545"/>
    </source>
</evidence>
<name>A0ABV5I0Q0_9RHOB</name>
<dbReference type="Gene3D" id="1.20.140.160">
    <property type="match status" value="1"/>
</dbReference>
<feature type="compositionally biased region" description="Low complexity" evidence="6">
    <location>
        <begin position="7"/>
        <end position="23"/>
    </location>
</feature>
<dbReference type="Pfam" id="PF04542">
    <property type="entry name" value="Sigma70_r2"/>
    <property type="match status" value="1"/>
</dbReference>
<dbReference type="Proteomes" id="UP001589670">
    <property type="component" value="Unassembled WGS sequence"/>
</dbReference>
<dbReference type="PANTHER" id="PTHR30376">
    <property type="entry name" value="SIGMA FACTOR RPOH HEAT SHOCK RELATED"/>
    <property type="match status" value="1"/>
</dbReference>
<feature type="region of interest" description="Disordered" evidence="6">
    <location>
        <begin position="1"/>
        <end position="23"/>
    </location>
</feature>
<evidence type="ECO:0000313" key="10">
    <source>
        <dbReference type="Proteomes" id="UP001589670"/>
    </source>
</evidence>
<evidence type="ECO:0000256" key="3">
    <source>
        <dbReference type="ARBA" id="ARBA00023082"/>
    </source>
</evidence>
<dbReference type="InterPro" id="IPR000943">
    <property type="entry name" value="RNA_pol_sigma70"/>
</dbReference>
<dbReference type="PANTHER" id="PTHR30376:SF3">
    <property type="entry name" value="RNA POLYMERASE SIGMA FACTOR RPOH"/>
    <property type="match status" value="1"/>
</dbReference>
<evidence type="ECO:0000256" key="6">
    <source>
        <dbReference type="SAM" id="MobiDB-lite"/>
    </source>
</evidence>
<evidence type="ECO:0000256" key="5">
    <source>
        <dbReference type="ARBA" id="ARBA00023163"/>
    </source>
</evidence>
<reference evidence="9 10" key="1">
    <citation type="submission" date="2024-09" db="EMBL/GenBank/DDBJ databases">
        <authorList>
            <person name="Sun Q."/>
            <person name="Mori K."/>
        </authorList>
    </citation>
    <scope>NUCLEOTIDE SEQUENCE [LARGE SCALE GENOMIC DNA]</scope>
    <source>
        <strain evidence="9 10">CECT 9424</strain>
    </source>
</reference>